<dbReference type="eggNOG" id="ENOG50337CM">
    <property type="taxonomic scope" value="Bacteria"/>
</dbReference>
<evidence type="ECO:0000313" key="1">
    <source>
        <dbReference type="EMBL" id="EFZ37277.1"/>
    </source>
</evidence>
<evidence type="ECO:0000313" key="2">
    <source>
        <dbReference type="Proteomes" id="UP000005580"/>
    </source>
</evidence>
<dbReference type="Proteomes" id="UP000005580">
    <property type="component" value="Unassembled WGS sequence"/>
</dbReference>
<sequence>MNTEAENIANEIHERVLKLQWMGRNDLLLQSIGVPLLEQLRIEAAKGTLSPLRITADYRFFLTAYNNKEVELSPIHKAVYLLFLDHPEGIEFKKLGDYKAELRSHYAKTCRWLDTVKVVEAVDRLVDPLDNAINEKCSRIKNVFLSLMDEYSASYYIISSRNRKHVQGASHIWFERLKLITLPRNMVIYEAKT</sequence>
<reference evidence="1" key="1">
    <citation type="submission" date="2011-01" db="EMBL/GenBank/DDBJ databases">
        <authorList>
            <person name="Muzny D."/>
            <person name="Qin X."/>
            <person name="Buhay C."/>
            <person name="Dugan-Rocha S."/>
            <person name="Ding Y."/>
            <person name="Chen G."/>
            <person name="Hawes A."/>
            <person name="Holder M."/>
            <person name="Jhangiani S."/>
            <person name="Johnson A."/>
            <person name="Khan Z."/>
            <person name="Li Z."/>
            <person name="Liu W."/>
            <person name="Liu X."/>
            <person name="Perez L."/>
            <person name="Shen H."/>
            <person name="Wang Q."/>
            <person name="Watt J."/>
            <person name="Xi L."/>
            <person name="Xin Y."/>
            <person name="Zhou J."/>
            <person name="Deng J."/>
            <person name="Jiang H."/>
            <person name="Liu Y."/>
            <person name="Qu J."/>
            <person name="Song X.-Z."/>
            <person name="Zhang L."/>
            <person name="Villasana D."/>
            <person name="Johnson A."/>
            <person name="Liu J."/>
            <person name="Liyanage D."/>
            <person name="Lorensuhewa L."/>
            <person name="Robinson T."/>
            <person name="Song A."/>
            <person name="Song B.-B."/>
            <person name="Dinh H."/>
            <person name="Thornton R."/>
            <person name="Coyle M."/>
            <person name="Francisco L."/>
            <person name="Jackson L."/>
            <person name="Javaid M."/>
            <person name="Korchina V."/>
            <person name="Kovar C."/>
            <person name="Mata R."/>
            <person name="Mathew T."/>
            <person name="Ngo R."/>
            <person name="Nguyen L."/>
            <person name="Nguyen N."/>
            <person name="Okwuonu G."/>
            <person name="Ongeri F."/>
            <person name="Pham C."/>
            <person name="Simmons D."/>
            <person name="Wilczek-Boney K."/>
            <person name="Hale W."/>
            <person name="Jakkamsetti A."/>
            <person name="Pham P."/>
            <person name="Ruth R."/>
            <person name="San Lucas F."/>
            <person name="Warren J."/>
            <person name="Zhang J."/>
            <person name="Zhao Z."/>
            <person name="Zhou C."/>
            <person name="Zhu D."/>
            <person name="Lee S."/>
            <person name="Bess C."/>
            <person name="Blankenburg K."/>
            <person name="Forbes L."/>
            <person name="Fu Q."/>
            <person name="Gubbala S."/>
            <person name="Hirani K."/>
            <person name="Jayaseelan J.C."/>
            <person name="Lara F."/>
            <person name="Munidasa M."/>
            <person name="Palculict T."/>
            <person name="Patil S."/>
            <person name="Pu L.-L."/>
            <person name="Saada N."/>
            <person name="Tang L."/>
            <person name="Weissenberger G."/>
            <person name="Zhu Y."/>
            <person name="Hemphill L."/>
            <person name="Shang Y."/>
            <person name="Youmans B."/>
            <person name="Ayvaz T."/>
            <person name="Ross M."/>
            <person name="Santibanez J."/>
            <person name="Aqrawi P."/>
            <person name="Gross S."/>
            <person name="Joshi V."/>
            <person name="Fowler G."/>
            <person name="Nazareth L."/>
            <person name="Reid J."/>
            <person name="Worley K."/>
            <person name="Petrosino J."/>
            <person name="Highlander S."/>
            <person name="Gibbs R."/>
        </authorList>
    </citation>
    <scope>NUCLEOTIDE SEQUENCE [LARGE SCALE GENOMIC DNA]</scope>
    <source>
        <strain evidence="1">ATCC 33269</strain>
    </source>
</reference>
<dbReference type="RefSeq" id="WP_004368629.1">
    <property type="nucleotide sequence ID" value="NZ_GL833118.1"/>
</dbReference>
<protein>
    <submittedName>
        <fullName evidence="1">Uncharacterized protein</fullName>
    </submittedName>
</protein>
<comment type="caution">
    <text evidence="1">The sequence shown here is derived from an EMBL/GenBank/DDBJ whole genome shotgun (WGS) entry which is preliminary data.</text>
</comment>
<name>E7RQ84_9BACT</name>
<dbReference type="EMBL" id="AEPE02000004">
    <property type="protein sequence ID" value="EFZ37277.1"/>
    <property type="molecule type" value="Genomic_DNA"/>
</dbReference>
<keyword evidence="2" id="KW-1185">Reference proteome</keyword>
<accession>E7RQ84</accession>
<proteinExistence type="predicted"/>
<dbReference type="AlphaFoldDB" id="E7RQ84"/>
<organism evidence="1 2">
    <name type="scientific">Hoylesella oralis ATCC 33269</name>
    <dbReference type="NCBI Taxonomy" id="873533"/>
    <lineage>
        <taxon>Bacteria</taxon>
        <taxon>Pseudomonadati</taxon>
        <taxon>Bacteroidota</taxon>
        <taxon>Bacteroidia</taxon>
        <taxon>Bacteroidales</taxon>
        <taxon>Prevotellaceae</taxon>
        <taxon>Hoylesella</taxon>
    </lineage>
</organism>
<gene>
    <name evidence="1" type="ORF">HMPREF0663_11335</name>
</gene>
<dbReference type="HOGENOM" id="CLU_1353617_0_0_10"/>